<sequence>MSYSNLSYSGGGYPGAQPPTGGYPGVQQGGYPGSGYPGSQQPSSGYPGSRPGSGYPGQQQQIGGYPGPRPQQVGGYPGGQPQHVGGYPGSAVAPGVSPEVQQWFNAVDADRSGRITAVELKSALISGQGKHFSDTACQLMIGMFDRDRSGTIDVNEFQLLYNYMNQWLATFRTYDRDGSGHIEEHELAQALQQMGFRFSPEFIKFLVSKSDLQNHKCMSVDQFIVVCVQIQRFTEAFRLRDKDHGGIISITFEDFLGVALSCSV</sequence>
<reference evidence="8" key="1">
    <citation type="submission" date="2013-03" db="EMBL/GenBank/DDBJ databases">
        <title>Immune-Related transcriptome of Coptotermes formosanus Shiraki workers: the defense mechanism.</title>
        <authorList>
            <person name="Hussain A."/>
            <person name="Li Y.F."/>
            <person name="Wen S.Y."/>
        </authorList>
    </citation>
    <scope>NUCLEOTIDE SEQUENCE</scope>
</reference>
<feature type="compositionally biased region" description="Low complexity" evidence="6">
    <location>
        <begin position="37"/>
        <end position="63"/>
    </location>
</feature>
<proteinExistence type="evidence at transcript level"/>
<evidence type="ECO:0000256" key="3">
    <source>
        <dbReference type="ARBA" id="ARBA00022723"/>
    </source>
</evidence>
<protein>
    <submittedName>
        <fullName evidence="8">EF-hand domain containing protein</fullName>
    </submittedName>
</protein>
<name>R4UWG5_COPFO</name>
<dbReference type="SMART" id="SM00054">
    <property type="entry name" value="EFh"/>
    <property type="match status" value="4"/>
</dbReference>
<dbReference type="EMBL" id="KC740807">
    <property type="protein sequence ID" value="AGM32631.1"/>
    <property type="molecule type" value="mRNA"/>
</dbReference>
<dbReference type="InterPro" id="IPR018247">
    <property type="entry name" value="EF_Hand_1_Ca_BS"/>
</dbReference>
<dbReference type="PROSITE" id="PS50222">
    <property type="entry name" value="EF_HAND_2"/>
    <property type="match status" value="2"/>
</dbReference>
<dbReference type="CDD" id="cd16184">
    <property type="entry name" value="EFh_PEF_peflin"/>
    <property type="match status" value="1"/>
</dbReference>
<organism evidence="8">
    <name type="scientific">Coptotermes formosanus</name>
    <name type="common">Formosan subterranean termite</name>
    <dbReference type="NCBI Taxonomy" id="36987"/>
    <lineage>
        <taxon>Eukaryota</taxon>
        <taxon>Metazoa</taxon>
        <taxon>Ecdysozoa</taxon>
        <taxon>Arthropoda</taxon>
        <taxon>Hexapoda</taxon>
        <taxon>Insecta</taxon>
        <taxon>Pterygota</taxon>
        <taxon>Neoptera</taxon>
        <taxon>Polyneoptera</taxon>
        <taxon>Dictyoptera</taxon>
        <taxon>Blattodea</taxon>
        <taxon>Blattoidea</taxon>
        <taxon>Termitoidae</taxon>
        <taxon>Rhinotermitidae</taxon>
        <taxon>Coptotermes</taxon>
    </lineage>
</organism>
<dbReference type="InterPro" id="IPR002048">
    <property type="entry name" value="EF_hand_dom"/>
</dbReference>
<dbReference type="GO" id="GO:0005737">
    <property type="term" value="C:cytoplasm"/>
    <property type="evidence" value="ECO:0007669"/>
    <property type="project" value="UniProtKB-SubCell"/>
</dbReference>
<evidence type="ECO:0000256" key="4">
    <source>
        <dbReference type="ARBA" id="ARBA00022737"/>
    </source>
</evidence>
<evidence type="ECO:0000256" key="6">
    <source>
        <dbReference type="SAM" id="MobiDB-lite"/>
    </source>
</evidence>
<evidence type="ECO:0000313" key="8">
    <source>
        <dbReference type="EMBL" id="AGM32631.1"/>
    </source>
</evidence>
<feature type="compositionally biased region" description="Low complexity" evidence="6">
    <location>
        <begin position="70"/>
        <end position="85"/>
    </location>
</feature>
<keyword evidence="3" id="KW-0479">Metal-binding</keyword>
<dbReference type="SUPFAM" id="SSF47473">
    <property type="entry name" value="EF-hand"/>
    <property type="match status" value="1"/>
</dbReference>
<feature type="region of interest" description="Disordered" evidence="6">
    <location>
        <begin position="1"/>
        <end position="92"/>
    </location>
</feature>
<dbReference type="Pfam" id="PF13499">
    <property type="entry name" value="EF-hand_7"/>
    <property type="match status" value="2"/>
</dbReference>
<dbReference type="Gene3D" id="1.10.238.10">
    <property type="entry name" value="EF-hand"/>
    <property type="match status" value="1"/>
</dbReference>
<dbReference type="PANTHER" id="PTHR46212:SF3">
    <property type="entry name" value="GH27120P"/>
    <property type="match status" value="1"/>
</dbReference>
<evidence type="ECO:0000256" key="2">
    <source>
        <dbReference type="ARBA" id="ARBA00022490"/>
    </source>
</evidence>
<dbReference type="PANTHER" id="PTHR46212">
    <property type="entry name" value="PEFLIN"/>
    <property type="match status" value="1"/>
</dbReference>
<comment type="subcellular location">
    <subcellularLocation>
        <location evidence="1">Cytoplasm</location>
    </subcellularLocation>
</comment>
<keyword evidence="2" id="KW-0963">Cytoplasm</keyword>
<dbReference type="AlphaFoldDB" id="R4UWG5"/>
<accession>R4UWG5</accession>
<evidence type="ECO:0000256" key="1">
    <source>
        <dbReference type="ARBA" id="ARBA00004496"/>
    </source>
</evidence>
<evidence type="ECO:0000259" key="7">
    <source>
        <dbReference type="PROSITE" id="PS50222"/>
    </source>
</evidence>
<feature type="compositionally biased region" description="Gly residues" evidence="6">
    <location>
        <begin position="22"/>
        <end position="36"/>
    </location>
</feature>
<dbReference type="PROSITE" id="PS00018">
    <property type="entry name" value="EF_HAND_1"/>
    <property type="match status" value="2"/>
</dbReference>
<dbReference type="InterPro" id="IPR011992">
    <property type="entry name" value="EF-hand-dom_pair"/>
</dbReference>
<keyword evidence="4" id="KW-0677">Repeat</keyword>
<evidence type="ECO:0000256" key="5">
    <source>
        <dbReference type="ARBA" id="ARBA00022837"/>
    </source>
</evidence>
<feature type="domain" description="EF-hand" evidence="7">
    <location>
        <begin position="162"/>
        <end position="197"/>
    </location>
</feature>
<dbReference type="InterPro" id="IPR051426">
    <property type="entry name" value="Peflin/Sorcin_CaBP"/>
</dbReference>
<dbReference type="GO" id="GO:0048306">
    <property type="term" value="F:calcium-dependent protein binding"/>
    <property type="evidence" value="ECO:0007669"/>
    <property type="project" value="UniProtKB-ARBA"/>
</dbReference>
<keyword evidence="5" id="KW-0106">Calcium</keyword>
<feature type="domain" description="EF-hand" evidence="7">
    <location>
        <begin position="95"/>
        <end position="130"/>
    </location>
</feature>
<dbReference type="GO" id="GO:0005509">
    <property type="term" value="F:calcium ion binding"/>
    <property type="evidence" value="ECO:0007669"/>
    <property type="project" value="InterPro"/>
</dbReference>